<dbReference type="EMBL" id="CP001965">
    <property type="protein sequence ID" value="ADE12312.1"/>
    <property type="molecule type" value="Genomic_DNA"/>
</dbReference>
<dbReference type="Proteomes" id="UP000001625">
    <property type="component" value="Chromosome"/>
</dbReference>
<dbReference type="eggNOG" id="COG4967">
    <property type="taxonomic scope" value="Bacteria"/>
</dbReference>
<dbReference type="KEGG" id="slt:Slit_2084"/>
<name>D5CU00_SIDLE</name>
<reference evidence="2 3" key="1">
    <citation type="submission" date="2010-03" db="EMBL/GenBank/DDBJ databases">
        <title>Complete sequence of Sideroxydans lithotrophicus ES-1.</title>
        <authorList>
            <consortium name="US DOE Joint Genome Institute"/>
            <person name="Lucas S."/>
            <person name="Copeland A."/>
            <person name="Lapidus A."/>
            <person name="Cheng J.-F."/>
            <person name="Bruce D."/>
            <person name="Goodwin L."/>
            <person name="Pitluck S."/>
            <person name="Munk A.C."/>
            <person name="Detter J.C."/>
            <person name="Han C."/>
            <person name="Tapia R."/>
            <person name="Larimer F."/>
            <person name="Land M."/>
            <person name="Hauser L."/>
            <person name="Kyrpides N."/>
            <person name="Ivanova N."/>
            <person name="Emerson D."/>
            <person name="Woyke T."/>
        </authorList>
    </citation>
    <scope>NUCLEOTIDE SEQUENCE [LARGE SCALE GENOMIC DNA]</scope>
    <source>
        <strain evidence="2 3">ES-1</strain>
    </source>
</reference>
<dbReference type="AlphaFoldDB" id="D5CU00"/>
<keyword evidence="1" id="KW-0472">Membrane</keyword>
<keyword evidence="3" id="KW-1185">Reference proteome</keyword>
<sequence>MKTQHNLPAFRQRGVMLLEALIAILIFSIGILAIVALQANSIKLASDSKYRSDANLLANRLIGEMWLAHSAPNFATAYQTGGASYTAWANTVAATLPTTGASAPTVTIVPFTAAASTPSNAVTINVFWTVPGENTGTATGHQYSTLTQITN</sequence>
<evidence type="ECO:0000313" key="3">
    <source>
        <dbReference type="Proteomes" id="UP000001625"/>
    </source>
</evidence>
<keyword evidence="1" id="KW-1133">Transmembrane helix</keyword>
<keyword evidence="1" id="KW-0812">Transmembrane</keyword>
<gene>
    <name evidence="2" type="ordered locus">Slit_2084</name>
</gene>
<dbReference type="STRING" id="580332.Slit_2084"/>
<organism evidence="2 3">
    <name type="scientific">Sideroxydans lithotrophicus (strain ES-1)</name>
    <dbReference type="NCBI Taxonomy" id="580332"/>
    <lineage>
        <taxon>Bacteria</taxon>
        <taxon>Pseudomonadati</taxon>
        <taxon>Pseudomonadota</taxon>
        <taxon>Betaproteobacteria</taxon>
        <taxon>Nitrosomonadales</taxon>
        <taxon>Gallionellaceae</taxon>
        <taxon>Sideroxydans</taxon>
    </lineage>
</organism>
<dbReference type="OrthoDB" id="193195at2"/>
<accession>D5CU00</accession>
<protein>
    <submittedName>
        <fullName evidence="2">Type IV pilus modification protein PilV</fullName>
    </submittedName>
</protein>
<dbReference type="RefSeq" id="WP_013030210.1">
    <property type="nucleotide sequence ID" value="NC_013959.1"/>
</dbReference>
<evidence type="ECO:0000313" key="2">
    <source>
        <dbReference type="EMBL" id="ADE12312.1"/>
    </source>
</evidence>
<proteinExistence type="predicted"/>
<dbReference type="HOGENOM" id="CLU_103234_4_0_4"/>
<feature type="transmembrane region" description="Helical" evidence="1">
    <location>
        <begin position="20"/>
        <end position="39"/>
    </location>
</feature>
<evidence type="ECO:0000256" key="1">
    <source>
        <dbReference type="SAM" id="Phobius"/>
    </source>
</evidence>